<proteinExistence type="predicted"/>
<name>A0A1V6LRN5_9FLAO</name>
<dbReference type="RefSeq" id="WP_080319121.1">
    <property type="nucleotide sequence ID" value="NZ_MTBC01000005.1"/>
</dbReference>
<keyword evidence="2" id="KW-1185">Reference proteome</keyword>
<protein>
    <submittedName>
        <fullName evidence="1">Uncharacterized protein</fullName>
    </submittedName>
</protein>
<dbReference type="AlphaFoldDB" id="A0A1V6LRN5"/>
<comment type="caution">
    <text evidence="1">The sequence shown here is derived from an EMBL/GenBank/DDBJ whole genome shotgun (WGS) entry which is preliminary data.</text>
</comment>
<reference evidence="1 2" key="1">
    <citation type="submission" date="2016-12" db="EMBL/GenBank/DDBJ databases">
        <authorList>
            <person name="Song W.-J."/>
            <person name="Kurnit D.M."/>
        </authorList>
    </citation>
    <scope>NUCLEOTIDE SEQUENCE [LARGE SCALE GENOMIC DNA]</scope>
    <source>
        <strain evidence="1 2">HSG9</strain>
    </source>
</reference>
<dbReference type="OrthoDB" id="1439289at2"/>
<evidence type="ECO:0000313" key="1">
    <source>
        <dbReference type="EMBL" id="OQD42808.1"/>
    </source>
</evidence>
<sequence>MTNFFILSSLILVSCNNSLDVSSLISKDLYLSELKGNVKKCEISETHYNNGNTFTISEVISFNEEGHIVSKIRKSSLESSEHNYQNHYSNKLRDSTSIFDSNNKIIQKYIYSYGVDNKLVSILNIDYENQLTDSIKMKYFDNSISLISPRMNKEMSFDNESSLIMVKNKINNQSVSLIYSEDKSKSEKETNGFKEINSYTYDGNVNWIKKETKFNVKTDNKIEYNRNIQYY</sequence>
<gene>
    <name evidence="1" type="ORF">BUL40_09855</name>
</gene>
<organism evidence="1 2">
    <name type="scientific">Croceivirga radicis</name>
    <dbReference type="NCBI Taxonomy" id="1929488"/>
    <lineage>
        <taxon>Bacteria</taxon>
        <taxon>Pseudomonadati</taxon>
        <taxon>Bacteroidota</taxon>
        <taxon>Flavobacteriia</taxon>
        <taxon>Flavobacteriales</taxon>
        <taxon>Flavobacteriaceae</taxon>
        <taxon>Croceivirga</taxon>
    </lineage>
</organism>
<dbReference type="Proteomes" id="UP000191680">
    <property type="component" value="Unassembled WGS sequence"/>
</dbReference>
<accession>A0A1V6LRN5</accession>
<evidence type="ECO:0000313" key="2">
    <source>
        <dbReference type="Proteomes" id="UP000191680"/>
    </source>
</evidence>
<dbReference type="EMBL" id="MTBC01000005">
    <property type="protein sequence ID" value="OQD42808.1"/>
    <property type="molecule type" value="Genomic_DNA"/>
</dbReference>